<dbReference type="KEGG" id="wvi:Weevi_0191"/>
<accession>F0NXE1</accession>
<evidence type="ECO:0000313" key="1">
    <source>
        <dbReference type="EMBL" id="ADX66915.1"/>
    </source>
</evidence>
<evidence type="ECO:0000313" key="2">
    <source>
        <dbReference type="Proteomes" id="UP000008641"/>
    </source>
</evidence>
<gene>
    <name evidence="1" type="ordered locus">Weevi_0191</name>
</gene>
<protein>
    <submittedName>
        <fullName evidence="1">Uncharacterized protein</fullName>
    </submittedName>
</protein>
<dbReference type="Proteomes" id="UP000008641">
    <property type="component" value="Chromosome"/>
</dbReference>
<dbReference type="AlphaFoldDB" id="F0NXE1"/>
<reference evidence="2" key="2">
    <citation type="journal article" date="2011" name="Stand. Genomic Sci.">
        <title>Complete genome sequence of Weeksella virosa type strain (9751T).</title>
        <authorList>
            <person name="Lang E."/>
            <person name="Teshima H."/>
            <person name="Lucas S."/>
            <person name="Lapidus A."/>
            <person name="Hammon N."/>
            <person name="Deshpande S."/>
            <person name="Nolan M."/>
            <person name="Cheng J."/>
            <person name="Pitluck S."/>
            <person name="Liolios K."/>
            <person name="Pagani I."/>
            <person name="Mikhailova N."/>
            <person name="Ivanova N."/>
            <person name="Mavromatis K."/>
            <person name="Pati A."/>
            <person name="Tapia R."/>
            <person name="Han C."/>
            <person name="Goodwin L."/>
            <person name="Chen A."/>
            <person name="Palaniappan K."/>
            <person name="Land M."/>
            <person name="Hauser L."/>
            <person name="Chang Y."/>
            <person name="Jeffries C."/>
            <person name="Brambilla E."/>
            <person name="Kopitz M."/>
            <person name="Rohde M."/>
            <person name="Goker M."/>
            <person name="Tindall B."/>
            <person name="Detter J."/>
            <person name="Woyke T."/>
            <person name="Bristow J."/>
            <person name="Eisen J."/>
            <person name="Markowitz V."/>
            <person name="Hugenholtz P."/>
            <person name="Klenk H."/>
            <person name="Kyrpides N."/>
        </authorList>
    </citation>
    <scope>NUCLEOTIDE SEQUENCE [LARGE SCALE GENOMIC DNA]</scope>
    <source>
        <strain evidence="2">ATCC 43766 / DSM 16922 / JCM 21250 / NBRC 16016 / NCTC 11634 / CL345/78</strain>
    </source>
</reference>
<reference evidence="1 2" key="1">
    <citation type="journal article" date="2011" name="Stand. Genomic Sci.">
        <title>Complete genome sequence of Weeksella virosa type strain (9751).</title>
        <authorList>
            <person name="Lang E."/>
            <person name="Teshima H."/>
            <person name="Lucas S."/>
            <person name="Lapidus A."/>
            <person name="Hammon N."/>
            <person name="Deshpande S."/>
            <person name="Nolan M."/>
            <person name="Cheng J.F."/>
            <person name="Pitluck S."/>
            <person name="Liolios K."/>
            <person name="Pagani I."/>
            <person name="Mikhailova N."/>
            <person name="Ivanova N."/>
            <person name="Mavromatis K."/>
            <person name="Pati A."/>
            <person name="Tapia R."/>
            <person name="Han C."/>
            <person name="Goodwin L."/>
            <person name="Chen A."/>
            <person name="Palaniappan K."/>
            <person name="Land M."/>
            <person name="Hauser L."/>
            <person name="Chang Y.J."/>
            <person name="Jeffries C.D."/>
            <person name="Brambilla E.M."/>
            <person name="Kopitz M."/>
            <person name="Rohde M."/>
            <person name="Goker M."/>
            <person name="Tindall B.J."/>
            <person name="Detter J.C."/>
            <person name="Woyke T."/>
            <person name="Bristow J."/>
            <person name="Eisen J.A."/>
            <person name="Markowitz V."/>
            <person name="Hugenholtz P."/>
            <person name="Klenk H.P."/>
            <person name="Kyrpides N.C."/>
        </authorList>
    </citation>
    <scope>NUCLEOTIDE SEQUENCE [LARGE SCALE GENOMIC DNA]</scope>
    <source>
        <strain evidence="2">ATCC 43766 / DSM 16922 / JCM 21250 / NBRC 16016 / NCTC 11634 / CL345/78</strain>
    </source>
</reference>
<sequence length="50" mass="6316">MLTLKINWYEEEPFYRTTDFQDFRIAESGQNCGTDLSRTRHFQRNFFYRW</sequence>
<dbReference type="EMBL" id="CP002455">
    <property type="protein sequence ID" value="ADX66915.1"/>
    <property type="molecule type" value="Genomic_DNA"/>
</dbReference>
<dbReference type="HOGENOM" id="CLU_3124115_0_0_10"/>
<proteinExistence type="predicted"/>
<organism evidence="1 2">
    <name type="scientific">Weeksella virosa (strain ATCC 43766 / DSM 16922 / JCM 21250 / CCUG 30538 / CDC 9751 / IAM 14551 / NBRC 16016 / NCTC 11634 / CL345/78)</name>
    <dbReference type="NCBI Taxonomy" id="865938"/>
    <lineage>
        <taxon>Bacteria</taxon>
        <taxon>Pseudomonadati</taxon>
        <taxon>Bacteroidota</taxon>
        <taxon>Flavobacteriia</taxon>
        <taxon>Flavobacteriales</taxon>
        <taxon>Weeksellaceae</taxon>
        <taxon>Weeksella</taxon>
    </lineage>
</organism>
<name>F0NXE1_WEEVC</name>
<keyword evidence="2" id="KW-1185">Reference proteome</keyword>